<comment type="subunit">
    <text evidence="10">Homodimer.</text>
</comment>
<evidence type="ECO:0000313" key="11">
    <source>
        <dbReference type="EMBL" id="SDO15747.1"/>
    </source>
</evidence>
<keyword evidence="9 10" id="KW-0170">Cobalt</keyword>
<comment type="miscellaneous">
    <text evidence="10">The active site is located at the dimer interface.</text>
</comment>
<dbReference type="RefSeq" id="WP_089677773.1">
    <property type="nucleotide sequence ID" value="NZ_FNIV01000004.1"/>
</dbReference>
<evidence type="ECO:0000313" key="12">
    <source>
        <dbReference type="Proteomes" id="UP000199075"/>
    </source>
</evidence>
<dbReference type="AlphaFoldDB" id="A0A1H0H9C4"/>
<evidence type="ECO:0000256" key="10">
    <source>
        <dbReference type="HAMAP-Rule" id="MF_00536"/>
    </source>
</evidence>
<dbReference type="GO" id="GO:0050570">
    <property type="term" value="F:4-hydroxythreonine-4-phosphate dehydrogenase activity"/>
    <property type="evidence" value="ECO:0007669"/>
    <property type="project" value="UniProtKB-UniRule"/>
</dbReference>
<dbReference type="EC" id="1.1.1.262" evidence="10"/>
<dbReference type="Pfam" id="PF04166">
    <property type="entry name" value="PdxA"/>
    <property type="match status" value="1"/>
</dbReference>
<feature type="binding site" evidence="10">
    <location>
        <position position="140"/>
    </location>
    <ligand>
        <name>substrate</name>
    </ligand>
</feature>
<comment type="pathway">
    <text evidence="10">Cofactor biosynthesis; pyridoxine 5'-phosphate biosynthesis; pyridoxine 5'-phosphate from D-erythrose 4-phosphate: step 4/5.</text>
</comment>
<dbReference type="PANTHER" id="PTHR30004:SF5">
    <property type="entry name" value="4-HYDROXYTHREONINE-4-PHOSPHATE DEHYDROGENASE"/>
    <property type="match status" value="1"/>
</dbReference>
<feature type="binding site" evidence="10">
    <location>
        <position position="228"/>
    </location>
    <ligand>
        <name>a divalent metal cation</name>
        <dbReference type="ChEBI" id="CHEBI:60240"/>
        <note>ligand shared between dimeric partners</note>
    </ligand>
</feature>
<dbReference type="STRING" id="419597.SAMN04487957_10473"/>
<reference evidence="12" key="1">
    <citation type="submission" date="2016-10" db="EMBL/GenBank/DDBJ databases">
        <authorList>
            <person name="Varghese N."/>
            <person name="Submissions S."/>
        </authorList>
    </citation>
    <scope>NUCLEOTIDE SEQUENCE [LARGE SCALE GENOMIC DNA]</scope>
    <source>
        <strain evidence="12">CGMCC 1.6444</strain>
    </source>
</reference>
<keyword evidence="1 10" id="KW-0963">Cytoplasm</keyword>
<evidence type="ECO:0000256" key="8">
    <source>
        <dbReference type="ARBA" id="ARBA00023096"/>
    </source>
</evidence>
<evidence type="ECO:0000256" key="3">
    <source>
        <dbReference type="ARBA" id="ARBA00022833"/>
    </source>
</evidence>
<dbReference type="GO" id="GO:0051287">
    <property type="term" value="F:NAD binding"/>
    <property type="evidence" value="ECO:0007669"/>
    <property type="project" value="InterPro"/>
</dbReference>
<feature type="binding site" evidence="10">
    <location>
        <position position="300"/>
    </location>
    <ligand>
        <name>substrate</name>
    </ligand>
</feature>
<dbReference type="EMBL" id="FNIV01000004">
    <property type="protein sequence ID" value="SDO15747.1"/>
    <property type="molecule type" value="Genomic_DNA"/>
</dbReference>
<protein>
    <recommendedName>
        <fullName evidence="10">4-hydroxythreonine-4-phosphate dehydrogenase</fullName>
        <ecNumber evidence="10">1.1.1.262</ecNumber>
    </recommendedName>
    <alternativeName>
        <fullName evidence="10">4-(phosphohydroxy)-L-threonine dehydrogenase</fullName>
    </alternativeName>
</protein>
<gene>
    <name evidence="10" type="primary">pdxA</name>
    <name evidence="11" type="ORF">SAMN04487957_10473</name>
</gene>
<comment type="subcellular location">
    <subcellularLocation>
        <location evidence="10">Cytoplasm</location>
    </subcellularLocation>
</comment>
<keyword evidence="4 10" id="KW-0460">Magnesium</keyword>
<sequence length="348" mass="35790">MTAQAPVLALTCGEPAGIGPELLLMLAAEGVAGARPVAVGDPGLLAERAAALGLSVELVELSPGEAVPDATPGRLPVWPVALRTPSRPGVLARANADHVLETLDVAIRACREGHAAGMVTAPLHKGVIIEAGHAGFTGHTEYLRDACGVEEVVMMLATDAALHAERPGWAGGRSLRVALATTHLPLCRVADAITAEGLTRVLRILDGDLRRRFGIAAPRIAVCGLNPHAGEDGHLGREELEVITPTLAALRAEGLALDGPLPADTLFTPRHLEGVDAVLAMYHDQGLPVLKYAGFGRAANVTLGLPLVRTSVDHGTALDLAGTGRADPGSLRVAVALAAEMAGRGPTQ</sequence>
<dbReference type="Gene3D" id="3.40.718.10">
    <property type="entry name" value="Isopropylmalate Dehydrogenase"/>
    <property type="match status" value="1"/>
</dbReference>
<keyword evidence="6 10" id="KW-0560">Oxidoreductase</keyword>
<dbReference type="GO" id="GO:0008615">
    <property type="term" value="P:pyridoxine biosynthetic process"/>
    <property type="evidence" value="ECO:0007669"/>
    <property type="project" value="UniProtKB-UniRule"/>
</dbReference>
<dbReference type="InterPro" id="IPR037510">
    <property type="entry name" value="PdxA"/>
</dbReference>
<dbReference type="UniPathway" id="UPA00244">
    <property type="reaction ID" value="UER00312"/>
</dbReference>
<feature type="binding site" evidence="10">
    <location>
        <position position="309"/>
    </location>
    <ligand>
        <name>substrate</name>
    </ligand>
</feature>
<evidence type="ECO:0000256" key="9">
    <source>
        <dbReference type="ARBA" id="ARBA00023285"/>
    </source>
</evidence>
<dbReference type="GO" id="GO:0008270">
    <property type="term" value="F:zinc ion binding"/>
    <property type="evidence" value="ECO:0007669"/>
    <property type="project" value="UniProtKB-UniRule"/>
</dbReference>
<dbReference type="GO" id="GO:0050897">
    <property type="term" value="F:cobalt ion binding"/>
    <property type="evidence" value="ECO:0007669"/>
    <property type="project" value="UniProtKB-UniRule"/>
</dbReference>
<dbReference type="GO" id="GO:0000287">
    <property type="term" value="F:magnesium ion binding"/>
    <property type="evidence" value="ECO:0007669"/>
    <property type="project" value="UniProtKB-UniRule"/>
</dbReference>
<dbReference type="OrthoDB" id="9801783at2"/>
<evidence type="ECO:0000256" key="1">
    <source>
        <dbReference type="ARBA" id="ARBA00022490"/>
    </source>
</evidence>
<evidence type="ECO:0000256" key="7">
    <source>
        <dbReference type="ARBA" id="ARBA00023027"/>
    </source>
</evidence>
<dbReference type="HAMAP" id="MF_00536">
    <property type="entry name" value="PdxA"/>
    <property type="match status" value="1"/>
</dbReference>
<keyword evidence="8 10" id="KW-0664">Pyridoxine biosynthesis</keyword>
<feature type="binding site" evidence="10">
    <location>
        <position position="139"/>
    </location>
    <ligand>
        <name>substrate</name>
    </ligand>
</feature>
<evidence type="ECO:0000256" key="5">
    <source>
        <dbReference type="ARBA" id="ARBA00022857"/>
    </source>
</evidence>
<dbReference type="GO" id="GO:0042823">
    <property type="term" value="P:pyridoxal phosphate biosynthetic process"/>
    <property type="evidence" value="ECO:0007669"/>
    <property type="project" value="UniProtKB-UniRule"/>
</dbReference>
<dbReference type="SUPFAM" id="SSF53659">
    <property type="entry name" value="Isocitrate/Isopropylmalate dehydrogenase-like"/>
    <property type="match status" value="1"/>
</dbReference>
<feature type="binding site" evidence="10">
    <location>
        <position position="183"/>
    </location>
    <ligand>
        <name>a divalent metal cation</name>
        <dbReference type="ChEBI" id="CHEBI:60240"/>
        <note>ligand shared between dimeric partners</note>
    </ligand>
</feature>
<keyword evidence="7 10" id="KW-0520">NAD</keyword>
<evidence type="ECO:0000256" key="4">
    <source>
        <dbReference type="ARBA" id="ARBA00022842"/>
    </source>
</evidence>
<dbReference type="NCBIfam" id="TIGR00557">
    <property type="entry name" value="pdxA"/>
    <property type="match status" value="1"/>
</dbReference>
<evidence type="ECO:0000256" key="2">
    <source>
        <dbReference type="ARBA" id="ARBA00022723"/>
    </source>
</evidence>
<dbReference type="InterPro" id="IPR005255">
    <property type="entry name" value="PdxA_fam"/>
</dbReference>
<dbReference type="Proteomes" id="UP000199075">
    <property type="component" value="Unassembled WGS sequence"/>
</dbReference>
<feature type="binding site" evidence="10">
    <location>
        <position position="283"/>
    </location>
    <ligand>
        <name>a divalent metal cation</name>
        <dbReference type="ChEBI" id="CHEBI:60240"/>
        <note>ligand shared between dimeric partners</note>
    </ligand>
</feature>
<dbReference type="PANTHER" id="PTHR30004">
    <property type="entry name" value="4-HYDROXYTHREONINE-4-PHOSPHATE DEHYDROGENASE"/>
    <property type="match status" value="1"/>
</dbReference>
<evidence type="ECO:0000256" key="6">
    <source>
        <dbReference type="ARBA" id="ARBA00023002"/>
    </source>
</evidence>
<keyword evidence="3 10" id="KW-0862">Zinc</keyword>
<keyword evidence="12" id="KW-1185">Reference proteome</keyword>
<keyword evidence="2 10" id="KW-0479">Metal-binding</keyword>
<organism evidence="11 12">
    <name type="scientific">Halomonas shengliensis</name>
    <dbReference type="NCBI Taxonomy" id="419597"/>
    <lineage>
        <taxon>Bacteria</taxon>
        <taxon>Pseudomonadati</taxon>
        <taxon>Pseudomonadota</taxon>
        <taxon>Gammaproteobacteria</taxon>
        <taxon>Oceanospirillales</taxon>
        <taxon>Halomonadaceae</taxon>
        <taxon>Halomonas</taxon>
    </lineage>
</organism>
<comment type="function">
    <text evidence="10">Catalyzes the NAD(P)-dependent oxidation of 4-(phosphooxy)-L-threonine (HTP) into 2-amino-3-oxo-4-(phosphooxy)butyric acid which spontaneously decarboxylates to form 3-amino-2-oxopropyl phosphate (AHAP).</text>
</comment>
<keyword evidence="5 10" id="KW-0521">NADP</keyword>
<accession>A0A1H0H9C4</accession>
<comment type="similarity">
    <text evidence="10">Belongs to the PdxA family.</text>
</comment>
<dbReference type="GO" id="GO:0005737">
    <property type="term" value="C:cytoplasm"/>
    <property type="evidence" value="ECO:0007669"/>
    <property type="project" value="UniProtKB-SubCell"/>
</dbReference>
<comment type="catalytic activity">
    <reaction evidence="10">
        <text>4-(phosphooxy)-L-threonine + NAD(+) = 3-amino-2-oxopropyl phosphate + CO2 + NADH</text>
        <dbReference type="Rhea" id="RHEA:32275"/>
        <dbReference type="ChEBI" id="CHEBI:16526"/>
        <dbReference type="ChEBI" id="CHEBI:57279"/>
        <dbReference type="ChEBI" id="CHEBI:57540"/>
        <dbReference type="ChEBI" id="CHEBI:57945"/>
        <dbReference type="ChEBI" id="CHEBI:58452"/>
        <dbReference type="EC" id="1.1.1.262"/>
    </reaction>
</comment>
<comment type="cofactor">
    <cofactor evidence="10">
        <name>Zn(2+)</name>
        <dbReference type="ChEBI" id="CHEBI:29105"/>
    </cofactor>
    <cofactor evidence="10">
        <name>Mg(2+)</name>
        <dbReference type="ChEBI" id="CHEBI:18420"/>
    </cofactor>
    <cofactor evidence="10">
        <name>Co(2+)</name>
        <dbReference type="ChEBI" id="CHEBI:48828"/>
    </cofactor>
    <text evidence="10">Binds 1 divalent metal cation per subunit. Can use ions such as Zn(2+), Mg(2+) or Co(2+).</text>
</comment>
<feature type="binding site" evidence="10">
    <location>
        <position position="291"/>
    </location>
    <ligand>
        <name>substrate</name>
    </ligand>
</feature>
<name>A0A1H0H9C4_9GAMM</name>
<proteinExistence type="inferred from homology"/>